<feature type="non-terminal residue" evidence="1">
    <location>
        <position position="1"/>
    </location>
</feature>
<evidence type="ECO:0000313" key="2">
    <source>
        <dbReference type="Proteomes" id="UP000722459"/>
    </source>
</evidence>
<name>A0A8T5GEI4_9ARCH</name>
<evidence type="ECO:0000313" key="1">
    <source>
        <dbReference type="EMBL" id="MBT4870534.1"/>
    </source>
</evidence>
<organism evidence="1 2">
    <name type="scientific">Candidatus Iainarchaeum sp</name>
    <dbReference type="NCBI Taxonomy" id="3101447"/>
    <lineage>
        <taxon>Archaea</taxon>
        <taxon>Candidatus Iainarchaeota</taxon>
        <taxon>Candidatus Iainarchaeia</taxon>
        <taxon>Candidatus Iainarchaeales</taxon>
        <taxon>Candidatus Iainarchaeaceae</taxon>
        <taxon>Candidatus Iainarchaeum</taxon>
    </lineage>
</organism>
<comment type="caution">
    <text evidence="1">The sequence shown here is derived from an EMBL/GenBank/DDBJ whole genome shotgun (WGS) entry which is preliminary data.</text>
</comment>
<gene>
    <name evidence="1" type="ORF">HON47_03105</name>
</gene>
<protein>
    <recommendedName>
        <fullName evidence="3">DM2 domain-containing protein</fullName>
    </recommendedName>
</protein>
<dbReference type="EMBL" id="JABJNZ010000043">
    <property type="protein sequence ID" value="MBT4870534.1"/>
    <property type="molecule type" value="Genomic_DNA"/>
</dbReference>
<reference evidence="1" key="1">
    <citation type="journal article" date="2021" name="ISME J.">
        <title>Mercury methylation by metabolically versatile and cosmopolitan marine bacteria.</title>
        <authorList>
            <person name="Lin H."/>
            <person name="Ascher D.B."/>
            <person name="Myung Y."/>
            <person name="Lamborg C.H."/>
            <person name="Hallam S.J."/>
            <person name="Gionfriddo C.M."/>
            <person name="Holt K.E."/>
            <person name="Moreau J.W."/>
        </authorList>
    </citation>
    <scope>NUCLEOTIDE SEQUENCE</scope>
    <source>
        <strain evidence="1">SI075_bin30</strain>
    </source>
</reference>
<accession>A0A8T5GEI4</accession>
<proteinExistence type="predicted"/>
<evidence type="ECO:0008006" key="3">
    <source>
        <dbReference type="Google" id="ProtNLM"/>
    </source>
</evidence>
<sequence>KKAFGGYSINFKGCDETMEDVFGKKDLAPSEMTKAIWVYIKKKKIAGK</sequence>
<dbReference type="AlphaFoldDB" id="A0A8T5GEI4"/>
<dbReference type="Proteomes" id="UP000722459">
    <property type="component" value="Unassembled WGS sequence"/>
</dbReference>